<feature type="transmembrane region" description="Helical" evidence="1">
    <location>
        <begin position="308"/>
        <end position="334"/>
    </location>
</feature>
<keyword evidence="1" id="KW-0812">Transmembrane</keyword>
<keyword evidence="1" id="KW-1133">Transmembrane helix</keyword>
<name>A0A6P4FC71_DRORH</name>
<dbReference type="OrthoDB" id="8027954at2759"/>
<protein>
    <submittedName>
        <fullName evidence="2">Uncharacterized protein LOC108050734</fullName>
    </submittedName>
</protein>
<organism evidence="2">
    <name type="scientific">Drosophila rhopaloa</name>
    <name type="common">Fruit fly</name>
    <dbReference type="NCBI Taxonomy" id="1041015"/>
    <lineage>
        <taxon>Eukaryota</taxon>
        <taxon>Metazoa</taxon>
        <taxon>Ecdysozoa</taxon>
        <taxon>Arthropoda</taxon>
        <taxon>Hexapoda</taxon>
        <taxon>Insecta</taxon>
        <taxon>Pterygota</taxon>
        <taxon>Neoptera</taxon>
        <taxon>Endopterygota</taxon>
        <taxon>Diptera</taxon>
        <taxon>Brachycera</taxon>
        <taxon>Muscomorpha</taxon>
        <taxon>Ephydroidea</taxon>
        <taxon>Drosophilidae</taxon>
        <taxon>Drosophila</taxon>
        <taxon>Sophophora</taxon>
    </lineage>
</organism>
<keyword evidence="1" id="KW-0472">Membrane</keyword>
<reference evidence="2" key="1">
    <citation type="submission" date="2025-08" db="UniProtKB">
        <authorList>
            <consortium name="RefSeq"/>
        </authorList>
    </citation>
    <scope>IDENTIFICATION</scope>
</reference>
<evidence type="ECO:0000256" key="1">
    <source>
        <dbReference type="SAM" id="Phobius"/>
    </source>
</evidence>
<gene>
    <name evidence="2" type="primary">LOC108050734</name>
</gene>
<dbReference type="AlphaFoldDB" id="A0A6P4FC71"/>
<dbReference type="RefSeq" id="XP_016988030.1">
    <property type="nucleotide sequence ID" value="XM_017132541.1"/>
</dbReference>
<accession>A0A6P4FC71</accession>
<sequence>MPVHPVDGGNYESEYIHSLINQMIAGYPIETLVTYGVNRELQRFRNIVANSVEQTLTEEFKVPIVVWGLRRNVNLRNLLGYKTMICVSITSVIPAEEPIFDALTDGLAGLHYVPMLFIYSRLESIKPTKVQLNIFFAWCWRHRFTNVFITFQHIVDTKSYKPSWYNELHSYTPFPELTLRNLTQTGYQYVNILMDLRGYEFRVPVFQDALSVFQLKNGRLSGSLGHLLATYVHQRKGRLRLEPVADVDWFNYPEHLMLAAARGEIEMGVHPYSPMQPGSSLTSGSFTVGITKTCVLVPWQRVSPAARFMLMTACVNGPFFLVLLLAMTVSWRLLGGQGRRGIHLALVTIFQQSLPSREFLRLAQSYKYIHVAILFGCFILWSKRTANLSSVFTSQMLGSQIETAKDFLATPLRLMLTETEVEMYFTAGLLPSALRPRLLVVNKTTLMEHLGSLNTSYAYCTTSEYWNLIVLKQWRMYRPLFRRASKMCTTPQILRFPIQKNSPFDFNFYRFRSDALQFGFLTHWLRQSIREATELGLVVNLTDEYQPFQSLTLMDIEKLIKLYIICLSPFDRIAPASQSPHFNGKWNAATAKSNGRTLVLYRHQLQLQPGDQHPYILTPLPVSWEVGKWEIRRGPGKVLAKKRYAKPWWLQLTLMTTSGLTGINGMQSF</sequence>
<evidence type="ECO:0000313" key="2">
    <source>
        <dbReference type="RefSeq" id="XP_016988030.1"/>
    </source>
</evidence>
<proteinExistence type="predicted"/>